<organism evidence="2 3">
    <name type="scientific">Thanatephorus cucumeris (strain AG1-IB / isolate 7/3/14)</name>
    <name type="common">Lettuce bottom rot fungus</name>
    <name type="synonym">Rhizoctonia solani</name>
    <dbReference type="NCBI Taxonomy" id="1108050"/>
    <lineage>
        <taxon>Eukaryota</taxon>
        <taxon>Fungi</taxon>
        <taxon>Dikarya</taxon>
        <taxon>Basidiomycota</taxon>
        <taxon>Agaricomycotina</taxon>
        <taxon>Agaricomycetes</taxon>
        <taxon>Cantharellales</taxon>
        <taxon>Ceratobasidiaceae</taxon>
        <taxon>Rhizoctonia</taxon>
        <taxon>Rhizoctonia solani AG-1</taxon>
    </lineage>
</organism>
<gene>
    <name evidence="2" type="ORF">RSOLAG1IB_11134</name>
</gene>
<protein>
    <submittedName>
        <fullName evidence="2">Uncharacterized protein</fullName>
    </submittedName>
</protein>
<sequence length="98" mass="10425">MELARTTCKETRTLYEDLLKSTVLKRKRIKKALPPPSLIRQHGGKTQENISCLPPTTPVQASVPMPAPTSPTSAPSPPSTVPPPSPPISGPPTLSAHN</sequence>
<reference evidence="2 3" key="1">
    <citation type="submission" date="2014-11" db="EMBL/GenBank/DDBJ databases">
        <authorList>
            <person name="Wibberg Daniel"/>
        </authorList>
    </citation>
    <scope>NUCLEOTIDE SEQUENCE [LARGE SCALE GENOMIC DNA]</scope>
    <source>
        <strain evidence="2">Rhizoctonia solani AG1-IB 7/3/14</strain>
    </source>
</reference>
<evidence type="ECO:0000256" key="1">
    <source>
        <dbReference type="SAM" id="MobiDB-lite"/>
    </source>
</evidence>
<dbReference type="Proteomes" id="UP000059188">
    <property type="component" value="Unassembled WGS sequence"/>
</dbReference>
<accession>A0A0B7F5H6</accession>
<keyword evidence="3" id="KW-1185">Reference proteome</keyword>
<proteinExistence type="predicted"/>
<evidence type="ECO:0000313" key="2">
    <source>
        <dbReference type="EMBL" id="CEL52790.1"/>
    </source>
</evidence>
<dbReference type="AlphaFoldDB" id="A0A0B7F5H6"/>
<name>A0A0B7F5H6_THACB</name>
<feature type="compositionally biased region" description="Pro residues" evidence="1">
    <location>
        <begin position="65"/>
        <end position="90"/>
    </location>
</feature>
<feature type="region of interest" description="Disordered" evidence="1">
    <location>
        <begin position="32"/>
        <end position="98"/>
    </location>
</feature>
<evidence type="ECO:0000313" key="3">
    <source>
        <dbReference type="Proteomes" id="UP000059188"/>
    </source>
</evidence>
<dbReference type="EMBL" id="LN679202">
    <property type="protein sequence ID" value="CEL52790.1"/>
    <property type="molecule type" value="Genomic_DNA"/>
</dbReference>